<sequence>MTREYCCGREEATTDTDGTPTALTLLVFGCGLERRADGWALTAAGTARVEAAVRYAHTHAAAFGAAAARGRTPRVVFTGGWPGGCAEADVPPRGSGEGDLMCRQARAAGLDRYAELHREARSTSTLENLLYVREDGLPADSVFDAAHPLGLVSHAWHLPRVRFLATRALRLPGTAMLDIPVAGPAGPDARWSPRLLLAAARVAHLGARDAAMLLRRERRLLALVRGGERLVARLGSRPGRSHHDST</sequence>
<evidence type="ECO:0000259" key="1">
    <source>
        <dbReference type="Pfam" id="PF02698"/>
    </source>
</evidence>
<dbReference type="RefSeq" id="WP_208811026.1">
    <property type="nucleotide sequence ID" value="NZ_WVUH01000007.1"/>
</dbReference>
<dbReference type="Proteomes" id="UP000823521">
    <property type="component" value="Unassembled WGS sequence"/>
</dbReference>
<keyword evidence="3" id="KW-1185">Reference proteome</keyword>
<evidence type="ECO:0000313" key="2">
    <source>
        <dbReference type="EMBL" id="MBO4204840.1"/>
    </source>
</evidence>
<reference evidence="2 3" key="1">
    <citation type="submission" date="2019-12" db="EMBL/GenBank/DDBJ databases">
        <title>Whole genome sequencing of endophytic Actinobacterium Micromonospora sp. MPMI6T.</title>
        <authorList>
            <person name="Evv R."/>
            <person name="Podile A.R."/>
        </authorList>
    </citation>
    <scope>NUCLEOTIDE SEQUENCE [LARGE SCALE GENOMIC DNA]</scope>
    <source>
        <strain evidence="2 3">MPMI6</strain>
    </source>
</reference>
<dbReference type="EMBL" id="WVUH01000007">
    <property type="protein sequence ID" value="MBO4204840.1"/>
    <property type="molecule type" value="Genomic_DNA"/>
</dbReference>
<dbReference type="Pfam" id="PF02698">
    <property type="entry name" value="DUF218"/>
    <property type="match status" value="1"/>
</dbReference>
<proteinExistence type="predicted"/>
<evidence type="ECO:0000313" key="3">
    <source>
        <dbReference type="Proteomes" id="UP000823521"/>
    </source>
</evidence>
<feature type="domain" description="DUF218" evidence="1">
    <location>
        <begin position="26"/>
        <end position="181"/>
    </location>
</feature>
<dbReference type="InterPro" id="IPR003848">
    <property type="entry name" value="DUF218"/>
</dbReference>
<accession>A0ABS3VJZ2</accession>
<dbReference type="PROSITE" id="PS51257">
    <property type="entry name" value="PROKAR_LIPOPROTEIN"/>
    <property type="match status" value="1"/>
</dbReference>
<organism evidence="2 3">
    <name type="scientific">Micromonospora echinofusca</name>
    <dbReference type="NCBI Taxonomy" id="47858"/>
    <lineage>
        <taxon>Bacteria</taxon>
        <taxon>Bacillati</taxon>
        <taxon>Actinomycetota</taxon>
        <taxon>Actinomycetes</taxon>
        <taxon>Micromonosporales</taxon>
        <taxon>Micromonosporaceae</taxon>
        <taxon>Micromonospora</taxon>
    </lineage>
</organism>
<gene>
    <name evidence="2" type="ORF">GSF22_02290</name>
</gene>
<comment type="caution">
    <text evidence="2">The sequence shown here is derived from an EMBL/GenBank/DDBJ whole genome shotgun (WGS) entry which is preliminary data.</text>
</comment>
<name>A0ABS3VJZ2_MICEH</name>
<protein>
    <submittedName>
        <fullName evidence="2">YdcF family protein</fullName>
    </submittedName>
</protein>